<feature type="transmembrane region" description="Helical" evidence="11">
    <location>
        <begin position="307"/>
        <end position="325"/>
    </location>
</feature>
<keyword evidence="13" id="KW-1185">Reference proteome</keyword>
<dbReference type="GO" id="GO:0006873">
    <property type="term" value="P:intracellular monoatomic ion homeostasis"/>
    <property type="evidence" value="ECO:0007669"/>
    <property type="project" value="InterPro"/>
</dbReference>
<dbReference type="Gene3D" id="1.50.10.150">
    <property type="entry name" value="Voltage-dependent anion channel"/>
    <property type="match status" value="1"/>
</dbReference>
<comment type="similarity">
    <text evidence="2">Belongs to the SLAC1 S-type anion channel family.</text>
</comment>
<accession>A0AAV1SJD1</accession>
<evidence type="ECO:0000256" key="8">
    <source>
        <dbReference type="ARBA" id="ARBA00023065"/>
    </source>
</evidence>
<dbReference type="PANTHER" id="PTHR31269">
    <property type="entry name" value="S-TYPE ANION CHANNEL SLAH3"/>
    <property type="match status" value="1"/>
</dbReference>
<evidence type="ECO:0000256" key="6">
    <source>
        <dbReference type="ARBA" id="ARBA00022692"/>
    </source>
</evidence>
<keyword evidence="9 11" id="KW-0472">Membrane</keyword>
<dbReference type="CDD" id="cd09323">
    <property type="entry name" value="TDT_SLAC1_like"/>
    <property type="match status" value="1"/>
</dbReference>
<evidence type="ECO:0000313" key="12">
    <source>
        <dbReference type="EMBL" id="CAK7351427.1"/>
    </source>
</evidence>
<comment type="function">
    <text evidence="10">Slow, weak voltage-dependent S-type anion efflux channel involved in maintenance of anion homeostasis.</text>
</comment>
<dbReference type="InterPro" id="IPR004695">
    <property type="entry name" value="SLAC1/Mae1/Ssu1/TehA"/>
</dbReference>
<comment type="subcellular location">
    <subcellularLocation>
        <location evidence="1">Cell membrane</location>
        <topology evidence="1">Multi-pass membrane protein</topology>
    </subcellularLocation>
</comment>
<keyword evidence="4" id="KW-0813">Transport</keyword>
<dbReference type="Pfam" id="PF03595">
    <property type="entry name" value="SLAC1"/>
    <property type="match status" value="1"/>
</dbReference>
<gene>
    <name evidence="12" type="ORF">DCAF_LOCUS23848</name>
</gene>
<dbReference type="InterPro" id="IPR030183">
    <property type="entry name" value="SLAC/SLAH"/>
</dbReference>
<proteinExistence type="inferred from homology"/>
<feature type="transmembrane region" description="Helical" evidence="11">
    <location>
        <begin position="84"/>
        <end position="108"/>
    </location>
</feature>
<keyword evidence="5" id="KW-1003">Cell membrane</keyword>
<evidence type="ECO:0000256" key="10">
    <source>
        <dbReference type="ARBA" id="ARBA00054248"/>
    </source>
</evidence>
<comment type="subunit">
    <text evidence="3">Homotrimer.</text>
</comment>
<feature type="transmembrane region" description="Helical" evidence="11">
    <location>
        <begin position="120"/>
        <end position="138"/>
    </location>
</feature>
<dbReference type="PANTHER" id="PTHR31269:SF60">
    <property type="entry name" value="S-TYPE ANION CHANNEL SLAH1"/>
    <property type="match status" value="1"/>
</dbReference>
<dbReference type="EMBL" id="CAWUPB010001184">
    <property type="protein sequence ID" value="CAK7351427.1"/>
    <property type="molecule type" value="Genomic_DNA"/>
</dbReference>
<feature type="transmembrane region" description="Helical" evidence="11">
    <location>
        <begin position="245"/>
        <end position="265"/>
    </location>
</feature>
<evidence type="ECO:0000256" key="11">
    <source>
        <dbReference type="SAM" id="Phobius"/>
    </source>
</evidence>
<dbReference type="Proteomes" id="UP001314170">
    <property type="component" value="Unassembled WGS sequence"/>
</dbReference>
<feature type="transmembrane region" description="Helical" evidence="11">
    <location>
        <begin position="332"/>
        <end position="348"/>
    </location>
</feature>
<sequence length="370" mass="41795">MEATDVKPEIEIRIDASIITRKEQNGCQPKVDEPSESTILTRTHAGYFRISLSFGAQALLWKILSEPNNNGSQEVWHVFRVLPSTAFLFLWCLALLIQISLSLIYLLKCFFHFNMVKEEFLHYIGVNYLYAPWISWLLLLQSSPISVSKIVPYFSLCCIFAVPVVMLDIKLYGQWFTTEKKFLSTLANPTSQLSVIGNLVVSRAAAQMGWKESAVCMFSLGMVHYLVLFVTLYQRLSGGNNFPALLRPAFFLFFAAPSMASLAWNSISGAFDTASKMLFFLSLFLFMSLACRPALFKKSLRKFNVAWWAYSFTLTFLALVSAEYAKEIKGHIASGLMLVLSALIHIEWSSTLPMDSTDIHQQEASYVLLA</sequence>
<evidence type="ECO:0000256" key="9">
    <source>
        <dbReference type="ARBA" id="ARBA00023136"/>
    </source>
</evidence>
<comment type="caution">
    <text evidence="12">The sequence shown here is derived from an EMBL/GenBank/DDBJ whole genome shotgun (WGS) entry which is preliminary data.</text>
</comment>
<feature type="transmembrane region" description="Helical" evidence="11">
    <location>
        <begin position="277"/>
        <end position="295"/>
    </location>
</feature>
<keyword evidence="6 11" id="KW-0812">Transmembrane</keyword>
<evidence type="ECO:0000256" key="7">
    <source>
        <dbReference type="ARBA" id="ARBA00022989"/>
    </source>
</evidence>
<keyword evidence="7 11" id="KW-1133">Transmembrane helix</keyword>
<keyword evidence="8" id="KW-0406">Ion transport</keyword>
<organism evidence="12 13">
    <name type="scientific">Dovyalis caffra</name>
    <dbReference type="NCBI Taxonomy" id="77055"/>
    <lineage>
        <taxon>Eukaryota</taxon>
        <taxon>Viridiplantae</taxon>
        <taxon>Streptophyta</taxon>
        <taxon>Embryophyta</taxon>
        <taxon>Tracheophyta</taxon>
        <taxon>Spermatophyta</taxon>
        <taxon>Magnoliopsida</taxon>
        <taxon>eudicotyledons</taxon>
        <taxon>Gunneridae</taxon>
        <taxon>Pentapetalae</taxon>
        <taxon>rosids</taxon>
        <taxon>fabids</taxon>
        <taxon>Malpighiales</taxon>
        <taxon>Salicaceae</taxon>
        <taxon>Flacourtieae</taxon>
        <taxon>Dovyalis</taxon>
    </lineage>
</organism>
<protein>
    <submittedName>
        <fullName evidence="12">Uncharacterized protein</fullName>
    </submittedName>
</protein>
<evidence type="ECO:0000313" key="13">
    <source>
        <dbReference type="Proteomes" id="UP001314170"/>
    </source>
</evidence>
<name>A0AAV1SJD1_9ROSI</name>
<evidence type="ECO:0000256" key="2">
    <source>
        <dbReference type="ARBA" id="ARBA00007808"/>
    </source>
</evidence>
<dbReference type="GO" id="GO:0005886">
    <property type="term" value="C:plasma membrane"/>
    <property type="evidence" value="ECO:0007669"/>
    <property type="project" value="UniProtKB-SubCell"/>
</dbReference>
<feature type="transmembrane region" description="Helical" evidence="11">
    <location>
        <begin position="150"/>
        <end position="172"/>
    </location>
</feature>
<evidence type="ECO:0000256" key="1">
    <source>
        <dbReference type="ARBA" id="ARBA00004651"/>
    </source>
</evidence>
<dbReference type="InterPro" id="IPR038665">
    <property type="entry name" value="Voltage-dep_anion_channel_sf"/>
</dbReference>
<reference evidence="12 13" key="1">
    <citation type="submission" date="2024-01" db="EMBL/GenBank/DDBJ databases">
        <authorList>
            <person name="Waweru B."/>
        </authorList>
    </citation>
    <scope>NUCLEOTIDE SEQUENCE [LARGE SCALE GENOMIC DNA]</scope>
</reference>
<dbReference type="AlphaFoldDB" id="A0AAV1SJD1"/>
<evidence type="ECO:0000256" key="4">
    <source>
        <dbReference type="ARBA" id="ARBA00022448"/>
    </source>
</evidence>
<feature type="transmembrane region" description="Helical" evidence="11">
    <location>
        <begin position="213"/>
        <end position="233"/>
    </location>
</feature>
<dbReference type="FunFam" id="1.50.10.150:FF:000003">
    <property type="entry name" value="S-type anion channel SLAH1"/>
    <property type="match status" value="1"/>
</dbReference>
<evidence type="ECO:0000256" key="3">
    <source>
        <dbReference type="ARBA" id="ARBA00011233"/>
    </source>
</evidence>
<dbReference type="GO" id="GO:0008308">
    <property type="term" value="F:voltage-gated monoatomic anion channel activity"/>
    <property type="evidence" value="ECO:0007669"/>
    <property type="project" value="InterPro"/>
</dbReference>
<evidence type="ECO:0000256" key="5">
    <source>
        <dbReference type="ARBA" id="ARBA00022475"/>
    </source>
</evidence>